<dbReference type="EMBL" id="LT906465">
    <property type="protein sequence ID" value="SNV47007.1"/>
    <property type="molecule type" value="Genomic_DNA"/>
</dbReference>
<gene>
    <name evidence="2" type="ORF">SAMEA4412677_01661</name>
</gene>
<dbReference type="KEGG" id="ctak:4412677_01661"/>
<name>A0A239XK08_9FLAO</name>
<organism evidence="2 3">
    <name type="scientific">Chryseobacterium taklimakanense</name>
    <dbReference type="NCBI Taxonomy" id="536441"/>
    <lineage>
        <taxon>Bacteria</taxon>
        <taxon>Pseudomonadati</taxon>
        <taxon>Bacteroidota</taxon>
        <taxon>Flavobacteriia</taxon>
        <taxon>Flavobacteriales</taxon>
        <taxon>Weeksellaceae</taxon>
        <taxon>Chryseobacterium group</taxon>
        <taxon>Chryseobacterium</taxon>
    </lineage>
</organism>
<dbReference type="Proteomes" id="UP000215196">
    <property type="component" value="Chromosome 1"/>
</dbReference>
<keyword evidence="3" id="KW-1185">Reference proteome</keyword>
<feature type="signal peptide" evidence="1">
    <location>
        <begin position="1"/>
        <end position="32"/>
    </location>
</feature>
<reference evidence="2 3" key="1">
    <citation type="submission" date="2017-06" db="EMBL/GenBank/DDBJ databases">
        <authorList>
            <consortium name="Pathogen Informatics"/>
        </authorList>
    </citation>
    <scope>NUCLEOTIDE SEQUENCE [LARGE SCALE GENOMIC DNA]</scope>
    <source>
        <strain evidence="2 3">NCTC13490</strain>
    </source>
</reference>
<protein>
    <recommendedName>
        <fullName evidence="4">Outer membrane protein beta-barrel domain-containing protein</fullName>
    </recommendedName>
</protein>
<evidence type="ECO:0008006" key="4">
    <source>
        <dbReference type="Google" id="ProtNLM"/>
    </source>
</evidence>
<accession>A0A239XK08</accession>
<evidence type="ECO:0000313" key="3">
    <source>
        <dbReference type="Proteomes" id="UP000215196"/>
    </source>
</evidence>
<evidence type="ECO:0000313" key="2">
    <source>
        <dbReference type="EMBL" id="SNV47007.1"/>
    </source>
</evidence>
<keyword evidence="1" id="KW-0732">Signal</keyword>
<feature type="chain" id="PRO_5012421599" description="Outer membrane protein beta-barrel domain-containing protein" evidence="1">
    <location>
        <begin position="33"/>
        <end position="195"/>
    </location>
</feature>
<evidence type="ECO:0000256" key="1">
    <source>
        <dbReference type="SAM" id="SignalP"/>
    </source>
</evidence>
<sequence>MVQNSLMPSIKSFMMKKLLFLSSIFSFTVSFAQIGTSFPSTKTSNEETRWTFGGYAGLGGAFGTGGGIALYVTPRVGYKVAENFEVGMATNLNWQNSKYYSSSTLGVGPFANYYFGRSFYLSGMFQEYFYSQKDKVNGLKYNGNEAALYLGGGYMQRLGDKVYMQIGGMYNVLYKKDQSIFGGGFIPNVGIVYGL</sequence>
<proteinExistence type="predicted"/>
<dbReference type="AlphaFoldDB" id="A0A239XK08"/>